<feature type="compositionally biased region" description="Basic and acidic residues" evidence="1">
    <location>
        <begin position="23"/>
        <end position="33"/>
    </location>
</feature>
<sequence length="84" mass="9679">MSSKLEKMKQQQAQLQARINAEQQKEKSKERKLETRKKIVIGGTLLAMVKSGELSQERLDKMLDKNIKSERDRSLLNLPQRGEG</sequence>
<reference evidence="2 3" key="1">
    <citation type="journal article" date="2018" name="Syst. Appl. Microbiol.">
        <title>Photobacterium carnosum sp. nov., isolated from spoiled modified atmosphere packaged poultry meat.</title>
        <authorList>
            <person name="Hilgarth M."/>
            <person name="Fuertes S."/>
            <person name="Ehrmann M."/>
            <person name="Vogel R.F."/>
        </authorList>
    </citation>
    <scope>NUCLEOTIDE SEQUENCE [LARGE SCALE GENOMIC DNA]</scope>
    <source>
        <strain evidence="2 3">TMW 2.2021</strain>
    </source>
</reference>
<dbReference type="RefSeq" id="WP_101770487.1">
    <property type="nucleotide sequence ID" value="NZ_NPIB01000056.1"/>
</dbReference>
<protein>
    <recommendedName>
        <fullName evidence="4">Mobilization protein</fullName>
    </recommendedName>
</protein>
<evidence type="ECO:0000313" key="2">
    <source>
        <dbReference type="EMBL" id="PLC55972.1"/>
    </source>
</evidence>
<feature type="region of interest" description="Disordered" evidence="1">
    <location>
        <begin position="1"/>
        <end position="33"/>
    </location>
</feature>
<organism evidence="2 3">
    <name type="scientific">Photobacterium carnosum</name>
    <dbReference type="NCBI Taxonomy" id="2023717"/>
    <lineage>
        <taxon>Bacteria</taxon>
        <taxon>Pseudomonadati</taxon>
        <taxon>Pseudomonadota</taxon>
        <taxon>Gammaproteobacteria</taxon>
        <taxon>Vibrionales</taxon>
        <taxon>Vibrionaceae</taxon>
        <taxon>Photobacterium</taxon>
    </lineage>
</organism>
<evidence type="ECO:0000256" key="1">
    <source>
        <dbReference type="SAM" id="MobiDB-lite"/>
    </source>
</evidence>
<comment type="caution">
    <text evidence="2">The sequence shown here is derived from an EMBL/GenBank/DDBJ whole genome shotgun (WGS) entry which is preliminary data.</text>
</comment>
<proteinExistence type="predicted"/>
<evidence type="ECO:0000313" key="3">
    <source>
        <dbReference type="Proteomes" id="UP000234420"/>
    </source>
</evidence>
<keyword evidence="3" id="KW-1185">Reference proteome</keyword>
<accession>A0A2N4ULS8</accession>
<evidence type="ECO:0008006" key="4">
    <source>
        <dbReference type="Google" id="ProtNLM"/>
    </source>
</evidence>
<dbReference type="GeneID" id="69967037"/>
<name>A0A2N4ULS8_9GAMM</name>
<dbReference type="Proteomes" id="UP000234420">
    <property type="component" value="Unassembled WGS sequence"/>
</dbReference>
<dbReference type="AlphaFoldDB" id="A0A2N4ULS8"/>
<dbReference type="EMBL" id="NPIB01000056">
    <property type="protein sequence ID" value="PLC55972.1"/>
    <property type="molecule type" value="Genomic_DNA"/>
</dbReference>
<gene>
    <name evidence="2" type="ORF">CIK00_20920</name>
</gene>